<reference evidence="3 4" key="1">
    <citation type="submission" date="2021-11" db="EMBL/GenBank/DDBJ databases">
        <authorList>
            <person name="Liang Q."/>
            <person name="Mou H."/>
            <person name="Liu Z."/>
        </authorList>
    </citation>
    <scope>NUCLEOTIDE SEQUENCE [LARGE SCALE GENOMIC DNA]</scope>
    <source>
        <strain evidence="3 4">CHU3</strain>
    </source>
</reference>
<evidence type="ECO:0000256" key="1">
    <source>
        <dbReference type="SAM" id="SignalP"/>
    </source>
</evidence>
<dbReference type="EMBL" id="JAJIRN010000008">
    <property type="protein sequence ID" value="MCV2370054.1"/>
    <property type="molecule type" value="Genomic_DNA"/>
</dbReference>
<evidence type="ECO:0000313" key="4">
    <source>
        <dbReference type="Proteomes" id="UP001209701"/>
    </source>
</evidence>
<dbReference type="Proteomes" id="UP001209701">
    <property type="component" value="Unassembled WGS sequence"/>
</dbReference>
<protein>
    <submittedName>
        <fullName evidence="3">Spondin domain-containing protein</fullName>
    </submittedName>
</protein>
<sequence length="264" mass="27116">MKFPTSLNKTLLCAAIFSATGAQAAIVDLTVTVHNLAPVNSVVVAPLSVGFGQGVFDGFDIGGAANASIVKAAELGNGNLWRDAFSGTDAGAVVGVVGGAPLAAGLSATQTFRIDTSLNSYFSFVAMVVPSNDFFIGNDSATAFKLFDGAGNLQISSIGQKARDIWDAGSEEFNVANAAFIVGSNALARDAQNSVVARNFGEFAAYNGLSTAYGYTFNSALSGGSDVYRIDFSAQPVPEPQAYALMLAGLAAMGAVVRRRRSAV</sequence>
<gene>
    <name evidence="3" type="ORF">LNV07_18385</name>
</gene>
<dbReference type="InterPro" id="IPR038678">
    <property type="entry name" value="Spondin_N_sf"/>
</dbReference>
<dbReference type="NCBIfam" id="TIGR02595">
    <property type="entry name" value="PEP_CTERM"/>
    <property type="match status" value="1"/>
</dbReference>
<evidence type="ECO:0000259" key="2">
    <source>
        <dbReference type="Pfam" id="PF07589"/>
    </source>
</evidence>
<dbReference type="InterPro" id="IPR013424">
    <property type="entry name" value="Ice-binding_C"/>
</dbReference>
<feature type="chain" id="PRO_5046038208" evidence="1">
    <location>
        <begin position="25"/>
        <end position="264"/>
    </location>
</feature>
<feature type="domain" description="Ice-binding protein C-terminal" evidence="2">
    <location>
        <begin position="236"/>
        <end position="261"/>
    </location>
</feature>
<keyword evidence="1" id="KW-0732">Signal</keyword>
<dbReference type="Pfam" id="PF07589">
    <property type="entry name" value="PEP-CTERM"/>
    <property type="match status" value="1"/>
</dbReference>
<dbReference type="RefSeq" id="WP_263572637.1">
    <property type="nucleotide sequence ID" value="NZ_JAJIRN010000008.1"/>
</dbReference>
<name>A0ABT2YJ17_9BURK</name>
<evidence type="ECO:0000313" key="3">
    <source>
        <dbReference type="EMBL" id="MCV2370054.1"/>
    </source>
</evidence>
<feature type="signal peptide" evidence="1">
    <location>
        <begin position="1"/>
        <end position="24"/>
    </location>
</feature>
<keyword evidence="4" id="KW-1185">Reference proteome</keyword>
<comment type="caution">
    <text evidence="3">The sequence shown here is derived from an EMBL/GenBank/DDBJ whole genome shotgun (WGS) entry which is preliminary data.</text>
</comment>
<dbReference type="Gene3D" id="2.60.40.2130">
    <property type="entry name" value="F-spondin domain"/>
    <property type="match status" value="1"/>
</dbReference>
<dbReference type="NCBIfam" id="NF038123">
    <property type="entry name" value="NF038123_dom"/>
    <property type="match status" value="1"/>
</dbReference>
<dbReference type="InterPro" id="IPR009465">
    <property type="entry name" value="Spondin_N"/>
</dbReference>
<proteinExistence type="predicted"/>
<organism evidence="3 4">
    <name type="scientific">Roseateles oligotrophus</name>
    <dbReference type="NCBI Taxonomy" id="1769250"/>
    <lineage>
        <taxon>Bacteria</taxon>
        <taxon>Pseudomonadati</taxon>
        <taxon>Pseudomonadota</taxon>
        <taxon>Betaproteobacteria</taxon>
        <taxon>Burkholderiales</taxon>
        <taxon>Sphaerotilaceae</taxon>
        <taxon>Roseateles</taxon>
    </lineage>
</organism>
<accession>A0ABT2YJ17</accession>